<protein>
    <recommendedName>
        <fullName evidence="2">RAMP superfamily protein</fullName>
    </recommendedName>
</protein>
<reference evidence="1" key="1">
    <citation type="submission" date="2013-08" db="EMBL/GenBank/DDBJ databases">
        <authorList>
            <person name="Voorhies A.A."/>
        </authorList>
    </citation>
    <scope>NUCLEOTIDE SEQUENCE</scope>
    <source>
        <strain evidence="1">MIS-PhA</strain>
    </source>
</reference>
<organism evidence="1">
    <name type="scientific">uncultured Phormidium sp</name>
    <dbReference type="NCBI Taxonomy" id="259949"/>
    <lineage>
        <taxon>Bacteria</taxon>
        <taxon>Bacillati</taxon>
        <taxon>Cyanobacteriota</taxon>
        <taxon>Cyanophyceae</taxon>
        <taxon>Oscillatoriophycideae</taxon>
        <taxon>Oscillatoriales</taxon>
        <taxon>Oscillatoriaceae</taxon>
        <taxon>Phormidium</taxon>
        <taxon>environmental samples</taxon>
    </lineage>
</organism>
<evidence type="ECO:0008006" key="2">
    <source>
        <dbReference type="Google" id="ProtNLM"/>
    </source>
</evidence>
<dbReference type="AlphaFoldDB" id="W0FKE6"/>
<evidence type="ECO:0000313" key="1">
    <source>
        <dbReference type="EMBL" id="AHF23484.1"/>
    </source>
</evidence>
<sequence length="542" mass="61646">MSDSNDIPLMFRAQIEGRCQIQRLIPGAPRQQAYDWAQEWITGVSKEVPDFDSKTIQTKAFKITWRFVSNSGQDEGVIRPVTGTKGWPLYPGASMKGAFLRTCTDEQAMKYCGGQLSQKDTKPGILRFHGGYPKDGDWTKKSLVDVVHPQEDWQVKKNGSHSAFIQISLHQPTLVFGISSTVELSEAEWTTIWELWERAMERGIGSRVSAGYGQPKNHGNSNLLRIQLKGQGLGSQLIDKTGEFRPNMFKAALRGHTLRLFSGITDENSAEELTKELWGGFAGQNGAIVGLLGIAFNPVELDLDSYSYGRNVMPTYELVDGTLNILCMSVKAEQQRRNLKVLITQLIKFSLLFGGFGKSWRRVDHRLFFREYLTGNHNPMIGCHWQFGERSNSLCCPVNELSDITNFLNTFQRSLKQWVRLKNKTLSSSISSWREAWHPKKVEVWGRIAENQLDSKAVRWFHGPYLGSQSIKKSVLTGQMGQIGCIWHRMYPRYITTNGKLQSTREYVELLTIFPDESESTEDFLDYLDSTSDFIKLWPTEE</sequence>
<name>W0FKE6_9CYAN</name>
<proteinExistence type="predicted"/>
<accession>W0FKE6</accession>
<reference evidence="1" key="2">
    <citation type="submission" date="2014-01" db="EMBL/GenBank/DDBJ databases">
        <title>Phormidium phage uses genotype diversity of beat host CRISPR defense.</title>
        <authorList>
            <person name="Dick G.J."/>
            <person name="Marcus D.N."/>
            <person name="Eisenlord S.D."/>
            <person name="Jain S."/>
            <person name="Duhaim M.B."/>
            <person name="Cavolcoli J."/>
        </authorList>
    </citation>
    <scope>NUCLEOTIDE SEQUENCE</scope>
    <source>
        <strain evidence="1">MIS-PhA</strain>
    </source>
</reference>
<dbReference type="EMBL" id="KF487069">
    <property type="protein sequence ID" value="AHF23484.1"/>
    <property type="molecule type" value="Genomic_DNA"/>
</dbReference>
<dbReference type="EMBL" id="KF487070">
    <property type="protein sequence ID" value="AHF23492.1"/>
    <property type="molecule type" value="Genomic_DNA"/>
</dbReference>